<gene>
    <name evidence="2" type="ORF">SPHA_51089</name>
</gene>
<dbReference type="AlphaFoldDB" id="A0A812DBM5"/>
<protein>
    <recommendedName>
        <fullName evidence="4">Transmembrane protein</fullName>
    </recommendedName>
</protein>
<sequence length="152" mass="17586">MFFRSTKRRAFQNETRPRRYGVLTFASAHLYRFQGARTGVEVQTGNCRTTNYEGVEEVADNHQLSSFSLSLFLSLSFSLSLSLSLSFSLSLSLNRFLNCFPLSFFFTCIYSFVLYLSFYSLLFLLHLSPPSCLRFFPLYHMSVFACNDYVTN</sequence>
<keyword evidence="1" id="KW-0812">Transmembrane</keyword>
<evidence type="ECO:0000313" key="3">
    <source>
        <dbReference type="Proteomes" id="UP000597762"/>
    </source>
</evidence>
<accession>A0A812DBM5</accession>
<evidence type="ECO:0000313" key="2">
    <source>
        <dbReference type="EMBL" id="CAE1295790.1"/>
    </source>
</evidence>
<proteinExistence type="predicted"/>
<feature type="transmembrane region" description="Helical" evidence="1">
    <location>
        <begin position="71"/>
        <end position="91"/>
    </location>
</feature>
<dbReference type="EMBL" id="CAHIKZ030003066">
    <property type="protein sequence ID" value="CAE1295790.1"/>
    <property type="molecule type" value="Genomic_DNA"/>
</dbReference>
<reference evidence="2" key="1">
    <citation type="submission" date="2021-01" db="EMBL/GenBank/DDBJ databases">
        <authorList>
            <person name="Li R."/>
            <person name="Bekaert M."/>
        </authorList>
    </citation>
    <scope>NUCLEOTIDE SEQUENCE</scope>
    <source>
        <strain evidence="2">Farmed</strain>
    </source>
</reference>
<feature type="transmembrane region" description="Helical" evidence="1">
    <location>
        <begin position="103"/>
        <end position="125"/>
    </location>
</feature>
<dbReference type="Proteomes" id="UP000597762">
    <property type="component" value="Unassembled WGS sequence"/>
</dbReference>
<keyword evidence="3" id="KW-1185">Reference proteome</keyword>
<keyword evidence="1" id="KW-0472">Membrane</keyword>
<name>A0A812DBM5_ACAPH</name>
<evidence type="ECO:0008006" key="4">
    <source>
        <dbReference type="Google" id="ProtNLM"/>
    </source>
</evidence>
<evidence type="ECO:0000256" key="1">
    <source>
        <dbReference type="SAM" id="Phobius"/>
    </source>
</evidence>
<comment type="caution">
    <text evidence="2">The sequence shown here is derived from an EMBL/GenBank/DDBJ whole genome shotgun (WGS) entry which is preliminary data.</text>
</comment>
<organism evidence="2 3">
    <name type="scientific">Acanthosepion pharaonis</name>
    <name type="common">Pharaoh cuttlefish</name>
    <name type="synonym">Sepia pharaonis</name>
    <dbReference type="NCBI Taxonomy" id="158019"/>
    <lineage>
        <taxon>Eukaryota</taxon>
        <taxon>Metazoa</taxon>
        <taxon>Spiralia</taxon>
        <taxon>Lophotrochozoa</taxon>
        <taxon>Mollusca</taxon>
        <taxon>Cephalopoda</taxon>
        <taxon>Coleoidea</taxon>
        <taxon>Decapodiformes</taxon>
        <taxon>Sepiida</taxon>
        <taxon>Sepiina</taxon>
        <taxon>Sepiidae</taxon>
        <taxon>Acanthosepion</taxon>
    </lineage>
</organism>
<keyword evidence="1" id="KW-1133">Transmembrane helix</keyword>